<proteinExistence type="predicted"/>
<protein>
    <submittedName>
        <fullName evidence="1">Uncharacterized protein</fullName>
    </submittedName>
</protein>
<dbReference type="RefSeq" id="WP_123860792.1">
    <property type="nucleotide sequence ID" value="NZ_CP033912.1"/>
</dbReference>
<gene>
    <name evidence="1" type="ORF">EG353_07090</name>
</gene>
<sequence>MTPLYILQEDYNEINDYINKTIFKNSDYNIEEVLFLSGLDFCKDQPAFYADLHCFWSAYKSYYYESVDYFLFSDTTRTPGERYKLIKQFTADLSKNFKISDELREDIFIEYNQQLDAKMALNKKNGTKSTKSKKSNLNSI</sequence>
<dbReference type="Proteomes" id="UP000281741">
    <property type="component" value="Chromosome"/>
</dbReference>
<organism evidence="1 2">
    <name type="scientific">Chryseobacterium shandongense</name>
    <dbReference type="NCBI Taxonomy" id="1493872"/>
    <lineage>
        <taxon>Bacteria</taxon>
        <taxon>Pseudomonadati</taxon>
        <taxon>Bacteroidota</taxon>
        <taxon>Flavobacteriia</taxon>
        <taxon>Flavobacteriales</taxon>
        <taxon>Weeksellaceae</taxon>
        <taxon>Chryseobacterium group</taxon>
        <taxon>Chryseobacterium</taxon>
    </lineage>
</organism>
<accession>A0ABN5RX97</accession>
<evidence type="ECO:0000313" key="2">
    <source>
        <dbReference type="Proteomes" id="UP000281741"/>
    </source>
</evidence>
<reference evidence="1 2" key="1">
    <citation type="submission" date="2018-11" db="EMBL/GenBank/DDBJ databases">
        <title>Proposal to divide the Flavobacteriaceae and reorganize its genera based on Amino Acid Identity values calculated from whole genome sequences.</title>
        <authorList>
            <person name="Nicholson A.C."/>
            <person name="Gulvik C.A."/>
            <person name="Whitney A.M."/>
            <person name="Humrighouse B.W."/>
            <person name="Bell M."/>
            <person name="Holmes B."/>
            <person name="Steigerwalt A.G."/>
            <person name="Villarma A."/>
            <person name="Sheth M."/>
            <person name="Batra D."/>
            <person name="Pryor J."/>
            <person name="Bernardet J.-F."/>
            <person name="Hugo C."/>
            <person name="Kampfer P."/>
            <person name="Newman J."/>
            <person name="McQuiston J.R."/>
        </authorList>
    </citation>
    <scope>NUCLEOTIDE SEQUENCE [LARGE SCALE GENOMIC DNA]</scope>
    <source>
        <strain evidence="1 2">H5143</strain>
    </source>
</reference>
<evidence type="ECO:0000313" key="1">
    <source>
        <dbReference type="EMBL" id="AZA95339.1"/>
    </source>
</evidence>
<dbReference type="EMBL" id="CP033912">
    <property type="protein sequence ID" value="AZA95339.1"/>
    <property type="molecule type" value="Genomic_DNA"/>
</dbReference>
<name>A0ABN5RX97_9FLAO</name>
<keyword evidence="2" id="KW-1185">Reference proteome</keyword>